<dbReference type="KEGG" id="sez:Sez_0811"/>
<feature type="domain" description="CNA-B" evidence="8">
    <location>
        <begin position="530"/>
        <end position="620"/>
    </location>
</feature>
<dbReference type="SUPFAM" id="SSF49478">
    <property type="entry name" value="Cna protein B-type domain"/>
    <property type="match status" value="3"/>
</dbReference>
<dbReference type="AlphaFoldDB" id="B4U2F4"/>
<dbReference type="Proteomes" id="UP000001873">
    <property type="component" value="Chromosome"/>
</dbReference>
<dbReference type="NCBIfam" id="TIGR01167">
    <property type="entry name" value="LPXTG_anchor"/>
    <property type="match status" value="1"/>
</dbReference>
<evidence type="ECO:0000256" key="2">
    <source>
        <dbReference type="ARBA" id="ARBA00022512"/>
    </source>
</evidence>
<evidence type="ECO:0000256" key="3">
    <source>
        <dbReference type="ARBA" id="ARBA00022525"/>
    </source>
</evidence>
<dbReference type="Pfam" id="PF05738">
    <property type="entry name" value="Cna_B"/>
    <property type="match status" value="3"/>
</dbReference>
<keyword evidence="6" id="KW-0812">Transmembrane</keyword>
<keyword evidence="5" id="KW-0572">Peptidoglycan-anchor</keyword>
<dbReference type="InterPro" id="IPR008456">
    <property type="entry name" value="Collagen-bd_dom"/>
</dbReference>
<keyword evidence="6" id="KW-0472">Membrane</keyword>
<comment type="subcellular location">
    <subcellularLocation>
        <location evidence="1">Secreted</location>
        <location evidence="1">Cell wall</location>
    </subcellularLocation>
</comment>
<dbReference type="SUPFAM" id="SSF49401">
    <property type="entry name" value="Bacterial adhesins"/>
    <property type="match status" value="2"/>
</dbReference>
<evidence type="ECO:0000256" key="4">
    <source>
        <dbReference type="ARBA" id="ARBA00022729"/>
    </source>
</evidence>
<name>B4U2F4_STREM</name>
<feature type="domain" description="Collagen binding" evidence="7">
    <location>
        <begin position="181"/>
        <end position="302"/>
    </location>
</feature>
<evidence type="ECO:0000256" key="5">
    <source>
        <dbReference type="ARBA" id="ARBA00023088"/>
    </source>
</evidence>
<keyword evidence="2" id="KW-0134">Cell wall</keyword>
<feature type="domain" description="CNA-B" evidence="8">
    <location>
        <begin position="340"/>
        <end position="430"/>
    </location>
</feature>
<proteinExistence type="predicted"/>
<dbReference type="Gene3D" id="2.60.40.1280">
    <property type="match status" value="1"/>
</dbReference>
<sequence>MQINNVKGGFCLKQLTKIVSVVLLLVFTLSASLHKVRATNLSDNITSLTVASSSLRDGERTTVKVEFDAKSAKIKEGDIIEVTWPTSGNIYIQGFTKTIPLMINSINVGTLDVTLDKAVFRFNKNIETMQNVTGWGEFEITVRNVTQTTTETTGTTTVRVGNHTATINVTKPEAGTGTSSFYYKTGDMQPDDTDHVRWFLLINNNKEWVANTVMVEDDIQGGQTLDMTSFDITVSGYRNERFVGEKALEEFRQKFPNSVITATANHISVRLDQYDASQNTVNVAYKTKITDYDQKEFANNSKIWYQILYKNQVSGQESNHQVANVNANGGVDGSRYTSFTVKKIWNDKENQDGKRPKNIKVQLYANNKEVEGKAIELNDSNSWQASFGKLDKYDNQNQKITYSVKEVTVPTGYQSQVEGDSGAGFTITNTYTPEMISITGQKTWDDKENQDGKRPDQITVRLLANNVETGDVTTASVKTGWKYTFTNLPKYKDGKQITYTIQEDPVADYTTTIQGFDITNHHEVALTSLKVIKAWNDKDDYYHKRPKEITILLKADGKVIREHQMTPDQQGKWEYTFDKLPVYQAGKKISYSIEEKQVAGYQAPVYEVNEDLNQVTVTNTINQSYSLPDTGGQGVKWYLLIGGSIITVACLVLINLYKKHKHHNM</sequence>
<dbReference type="Pfam" id="PF05737">
    <property type="entry name" value="Collagen_bind"/>
    <property type="match status" value="1"/>
</dbReference>
<evidence type="ECO:0000259" key="8">
    <source>
        <dbReference type="Pfam" id="PF05738"/>
    </source>
</evidence>
<dbReference type="Gene3D" id="2.60.40.740">
    <property type="match status" value="1"/>
</dbReference>
<evidence type="ECO:0000313" key="9">
    <source>
        <dbReference type="EMBL" id="ACG62171.1"/>
    </source>
</evidence>
<accession>B4U2F4</accession>
<dbReference type="HOGENOM" id="CLU_002287_1_0_9"/>
<organism evidence="9 10">
    <name type="scientific">Streptococcus equi subsp. zooepidemicus (strain MGCS10565)</name>
    <dbReference type="NCBI Taxonomy" id="552526"/>
    <lineage>
        <taxon>Bacteria</taxon>
        <taxon>Bacillati</taxon>
        <taxon>Bacillota</taxon>
        <taxon>Bacilli</taxon>
        <taxon>Lactobacillales</taxon>
        <taxon>Streptococcaceae</taxon>
        <taxon>Streptococcus</taxon>
    </lineage>
</organism>
<gene>
    <name evidence="9" type="primary">fszA</name>
    <name evidence="9" type="ordered locus">Sez_0811</name>
</gene>
<dbReference type="EMBL" id="CP001129">
    <property type="protein sequence ID" value="ACG62171.1"/>
    <property type="molecule type" value="Genomic_DNA"/>
</dbReference>
<keyword evidence="4" id="KW-0732">Signal</keyword>
<dbReference type="CDD" id="cd00222">
    <property type="entry name" value="CollagenBindB"/>
    <property type="match status" value="3"/>
</dbReference>
<evidence type="ECO:0000256" key="6">
    <source>
        <dbReference type="SAM" id="Phobius"/>
    </source>
</evidence>
<dbReference type="Gene3D" id="2.60.40.1140">
    <property type="entry name" value="Collagen-binding surface protein Cna, B-type domain"/>
    <property type="match status" value="3"/>
</dbReference>
<dbReference type="GO" id="GO:0005518">
    <property type="term" value="F:collagen binding"/>
    <property type="evidence" value="ECO:0007669"/>
    <property type="project" value="InterPro"/>
</dbReference>
<evidence type="ECO:0000313" key="10">
    <source>
        <dbReference type="Proteomes" id="UP000001873"/>
    </source>
</evidence>
<dbReference type="GO" id="GO:0007155">
    <property type="term" value="P:cell adhesion"/>
    <property type="evidence" value="ECO:0007669"/>
    <property type="project" value="InterPro"/>
</dbReference>
<feature type="domain" description="CNA-B" evidence="8">
    <location>
        <begin position="438"/>
        <end position="520"/>
    </location>
</feature>
<dbReference type="InterPro" id="IPR011252">
    <property type="entry name" value="Fibrogen-bd_dom1"/>
</dbReference>
<reference evidence="9 10" key="1">
    <citation type="journal article" date="2008" name="PLoS ONE">
        <title>Genome sequence of a lancefield group C Streptococcus zooepidemicus strain causing epidemic nephritis: new information about an old disease.</title>
        <authorList>
            <person name="Beres S.B."/>
            <person name="Sesso R."/>
            <person name="Pinto S.W.L."/>
            <person name="Hoe N.P."/>
            <person name="Porcella S.F."/>
            <person name="Deleo F.R."/>
            <person name="Musser J.M."/>
        </authorList>
    </citation>
    <scope>NUCLEOTIDE SEQUENCE [LARGE SCALE GENOMIC DNA]</scope>
    <source>
        <strain evidence="9 10">MGCS10565</strain>
    </source>
</reference>
<evidence type="ECO:0000259" key="7">
    <source>
        <dbReference type="Pfam" id="PF05737"/>
    </source>
</evidence>
<dbReference type="InterPro" id="IPR008454">
    <property type="entry name" value="Collagen-bd_Cna-like_B-typ_dom"/>
</dbReference>
<protein>
    <submittedName>
        <fullName evidence="9">Fimbrial subunit A protein FszA</fullName>
    </submittedName>
</protein>
<evidence type="ECO:0000256" key="1">
    <source>
        <dbReference type="ARBA" id="ARBA00004191"/>
    </source>
</evidence>
<dbReference type="InterPro" id="IPR008966">
    <property type="entry name" value="Adhesion_dom_sf"/>
</dbReference>
<feature type="transmembrane region" description="Helical" evidence="6">
    <location>
        <begin position="637"/>
        <end position="657"/>
    </location>
</feature>
<keyword evidence="3" id="KW-0964">Secreted</keyword>
<keyword evidence="6" id="KW-1133">Transmembrane helix</keyword>